<protein>
    <submittedName>
        <fullName evidence="1">Uncharacterized protein</fullName>
    </submittedName>
</protein>
<gene>
    <name evidence="1" type="ORF">AMECASPLE_035553</name>
</gene>
<name>A0ABV0ZIM7_9TELE</name>
<reference evidence="1 2" key="1">
    <citation type="submission" date="2021-06" db="EMBL/GenBank/DDBJ databases">
        <authorList>
            <person name="Palmer J.M."/>
        </authorList>
    </citation>
    <scope>NUCLEOTIDE SEQUENCE [LARGE SCALE GENOMIC DNA]</scope>
    <source>
        <strain evidence="1 2">AS_MEX2019</strain>
        <tissue evidence="1">Muscle</tissue>
    </source>
</reference>
<dbReference type="Proteomes" id="UP001469553">
    <property type="component" value="Unassembled WGS sequence"/>
</dbReference>
<accession>A0ABV0ZIM7</accession>
<evidence type="ECO:0000313" key="2">
    <source>
        <dbReference type="Proteomes" id="UP001469553"/>
    </source>
</evidence>
<dbReference type="EMBL" id="JAHRIP010061753">
    <property type="protein sequence ID" value="MEQ2305223.1"/>
    <property type="molecule type" value="Genomic_DNA"/>
</dbReference>
<proteinExistence type="predicted"/>
<comment type="caution">
    <text evidence="1">The sequence shown here is derived from an EMBL/GenBank/DDBJ whole genome shotgun (WGS) entry which is preliminary data.</text>
</comment>
<evidence type="ECO:0000313" key="1">
    <source>
        <dbReference type="EMBL" id="MEQ2305223.1"/>
    </source>
</evidence>
<keyword evidence="2" id="KW-1185">Reference proteome</keyword>
<sequence length="107" mass="12479">MERLMDQSSWWRFQICISKNLSKVQGVGNQQEDHGQARLTHMCSEGKTLQGKTRDELLQLKLLKKLMMEYTVYQSLLGIGNPRCSTVREPMKPDQHQHTWYVSIRSG</sequence>
<organism evidence="1 2">
    <name type="scientific">Ameca splendens</name>
    <dbReference type="NCBI Taxonomy" id="208324"/>
    <lineage>
        <taxon>Eukaryota</taxon>
        <taxon>Metazoa</taxon>
        <taxon>Chordata</taxon>
        <taxon>Craniata</taxon>
        <taxon>Vertebrata</taxon>
        <taxon>Euteleostomi</taxon>
        <taxon>Actinopterygii</taxon>
        <taxon>Neopterygii</taxon>
        <taxon>Teleostei</taxon>
        <taxon>Neoteleostei</taxon>
        <taxon>Acanthomorphata</taxon>
        <taxon>Ovalentaria</taxon>
        <taxon>Atherinomorphae</taxon>
        <taxon>Cyprinodontiformes</taxon>
        <taxon>Goodeidae</taxon>
        <taxon>Ameca</taxon>
    </lineage>
</organism>